<comment type="caution">
    <text evidence="8">The sequence shown here is derived from an EMBL/GenBank/DDBJ whole genome shotgun (WGS) entry which is preliminary data.</text>
</comment>
<organism evidence="8 9">
    <name type="scientific">Aspergillus tanneri</name>
    <dbReference type="NCBI Taxonomy" id="1220188"/>
    <lineage>
        <taxon>Eukaryota</taxon>
        <taxon>Fungi</taxon>
        <taxon>Dikarya</taxon>
        <taxon>Ascomycota</taxon>
        <taxon>Pezizomycotina</taxon>
        <taxon>Eurotiomycetes</taxon>
        <taxon>Eurotiomycetidae</taxon>
        <taxon>Eurotiales</taxon>
        <taxon>Aspergillaceae</taxon>
        <taxon>Aspergillus</taxon>
        <taxon>Aspergillus subgen. Circumdati</taxon>
    </lineage>
</organism>
<dbReference type="Pfam" id="PF20684">
    <property type="entry name" value="Fung_rhodopsin"/>
    <property type="match status" value="1"/>
</dbReference>
<dbReference type="VEuPathDB" id="FungiDB:EYZ11_002622"/>
<evidence type="ECO:0000313" key="8">
    <source>
        <dbReference type="EMBL" id="THC97924.1"/>
    </source>
</evidence>
<evidence type="ECO:0000256" key="2">
    <source>
        <dbReference type="ARBA" id="ARBA00022692"/>
    </source>
</evidence>
<reference evidence="8 9" key="1">
    <citation type="submission" date="2019-03" db="EMBL/GenBank/DDBJ databases">
        <title>The genome sequence of a newly discovered highly antifungal drug resistant Aspergillus species, Aspergillus tanneri NIH 1004.</title>
        <authorList>
            <person name="Mounaud S."/>
            <person name="Singh I."/>
            <person name="Joardar V."/>
            <person name="Pakala S."/>
            <person name="Pakala S."/>
            <person name="Venepally P."/>
            <person name="Hoover J."/>
            <person name="Nierman W."/>
            <person name="Chung J."/>
            <person name="Losada L."/>
        </authorList>
    </citation>
    <scope>NUCLEOTIDE SEQUENCE [LARGE SCALE GENOMIC DNA]</scope>
    <source>
        <strain evidence="8 9">NIH1004</strain>
    </source>
</reference>
<evidence type="ECO:0000256" key="4">
    <source>
        <dbReference type="ARBA" id="ARBA00023136"/>
    </source>
</evidence>
<dbReference type="EMBL" id="SOSA01000059">
    <property type="protein sequence ID" value="THC97924.1"/>
    <property type="molecule type" value="Genomic_DNA"/>
</dbReference>
<gene>
    <name evidence="8" type="ORF">EYZ11_002622</name>
</gene>
<dbReference type="PANTHER" id="PTHR33048:SF168">
    <property type="match status" value="1"/>
</dbReference>
<dbReference type="InterPro" id="IPR049326">
    <property type="entry name" value="Rhodopsin_dom_fungi"/>
</dbReference>
<keyword evidence="4 6" id="KW-0472">Membrane</keyword>
<keyword evidence="3 6" id="KW-1133">Transmembrane helix</keyword>
<keyword evidence="9" id="KW-1185">Reference proteome</keyword>
<dbReference type="AlphaFoldDB" id="A0A4V3UQ81"/>
<evidence type="ECO:0000256" key="3">
    <source>
        <dbReference type="ARBA" id="ARBA00022989"/>
    </source>
</evidence>
<dbReference type="GO" id="GO:0016020">
    <property type="term" value="C:membrane"/>
    <property type="evidence" value="ECO:0007669"/>
    <property type="project" value="UniProtKB-SubCell"/>
</dbReference>
<protein>
    <recommendedName>
        <fullName evidence="7">Rhodopsin domain-containing protein</fullName>
    </recommendedName>
</protein>
<dbReference type="Proteomes" id="UP000308092">
    <property type="component" value="Unassembled WGS sequence"/>
</dbReference>
<proteinExistence type="inferred from homology"/>
<comment type="similarity">
    <text evidence="5">Belongs to the SAT4 family.</text>
</comment>
<evidence type="ECO:0000256" key="6">
    <source>
        <dbReference type="SAM" id="Phobius"/>
    </source>
</evidence>
<name>A0A4V3UQ81_9EURO</name>
<evidence type="ECO:0000256" key="1">
    <source>
        <dbReference type="ARBA" id="ARBA00004141"/>
    </source>
</evidence>
<evidence type="ECO:0000313" key="9">
    <source>
        <dbReference type="Proteomes" id="UP000308092"/>
    </source>
</evidence>
<sequence length="239" mass="26709">MSTAVTAPIAPYMYGLNKVGYATLVVSIFFMALSVASVALRLWTRRIKNNKLGIDDWLIIASVFVFFGFCADVLVGVYTYGGGQVYTDKVEGQKKLIQYMQSEYAIPALYAVNVTLVKMSILFFYRRVFAVAGFRRINTFVMAFCMVWFVAAVIGDLLYCIPIQRFWDPSAGGSCFNFAAYFLAMELVDMLLDVVIIALPVNTILGLHLSLRKRLALLGIFLLSALSARPTYVPEVYTN</sequence>
<dbReference type="InterPro" id="IPR052337">
    <property type="entry name" value="SAT4-like"/>
</dbReference>
<feature type="transmembrane region" description="Helical" evidence="6">
    <location>
        <begin position="56"/>
        <end position="80"/>
    </location>
</feature>
<evidence type="ECO:0000256" key="5">
    <source>
        <dbReference type="ARBA" id="ARBA00038359"/>
    </source>
</evidence>
<accession>A0A4V3UQ81</accession>
<evidence type="ECO:0000259" key="7">
    <source>
        <dbReference type="Pfam" id="PF20684"/>
    </source>
</evidence>
<dbReference type="PANTHER" id="PTHR33048">
    <property type="entry name" value="PTH11-LIKE INTEGRAL MEMBRANE PROTEIN (AFU_ORTHOLOGUE AFUA_5G11245)"/>
    <property type="match status" value="1"/>
</dbReference>
<feature type="transmembrane region" description="Helical" evidence="6">
    <location>
        <begin position="20"/>
        <end position="44"/>
    </location>
</feature>
<feature type="transmembrane region" description="Helical" evidence="6">
    <location>
        <begin position="215"/>
        <end position="233"/>
    </location>
</feature>
<feature type="transmembrane region" description="Helical" evidence="6">
    <location>
        <begin position="104"/>
        <end position="125"/>
    </location>
</feature>
<comment type="subcellular location">
    <subcellularLocation>
        <location evidence="1">Membrane</location>
        <topology evidence="1">Multi-pass membrane protein</topology>
    </subcellularLocation>
</comment>
<feature type="transmembrane region" description="Helical" evidence="6">
    <location>
        <begin position="179"/>
        <end position="203"/>
    </location>
</feature>
<feature type="domain" description="Rhodopsin" evidence="7">
    <location>
        <begin position="40"/>
        <end position="226"/>
    </location>
</feature>
<keyword evidence="2 6" id="KW-0812">Transmembrane</keyword>
<feature type="transmembrane region" description="Helical" evidence="6">
    <location>
        <begin position="137"/>
        <end position="159"/>
    </location>
</feature>